<reference evidence="2 3" key="1">
    <citation type="submission" date="2021-03" db="EMBL/GenBank/DDBJ databases">
        <title>Novel species identification of genus Shewanella.</title>
        <authorList>
            <person name="Liu G."/>
            <person name="Zhang Q."/>
        </authorList>
    </citation>
    <scope>NUCLEOTIDE SEQUENCE [LARGE SCALE GENOMIC DNA]</scope>
    <source>
        <strain evidence="2 3">FJAT-53726</strain>
    </source>
</reference>
<proteinExistence type="predicted"/>
<dbReference type="Proteomes" id="UP000663281">
    <property type="component" value="Chromosome"/>
</dbReference>
<keyword evidence="1" id="KW-1133">Transmembrane helix</keyword>
<dbReference type="KEGG" id="scyp:JYB88_10585"/>
<accession>A0A974XHX5</accession>
<organism evidence="2 3">
    <name type="scientific">Shewanella cyperi</name>
    <dbReference type="NCBI Taxonomy" id="2814292"/>
    <lineage>
        <taxon>Bacteria</taxon>
        <taxon>Pseudomonadati</taxon>
        <taxon>Pseudomonadota</taxon>
        <taxon>Gammaproteobacteria</taxon>
        <taxon>Alteromonadales</taxon>
        <taxon>Shewanellaceae</taxon>
        <taxon>Shewanella</taxon>
    </lineage>
</organism>
<evidence type="ECO:0000313" key="3">
    <source>
        <dbReference type="Proteomes" id="UP000663281"/>
    </source>
</evidence>
<keyword evidence="3" id="KW-1185">Reference proteome</keyword>
<sequence length="112" mass="12643">MWWRTFIIALACLLTGAHFLRYDNLLLTLGCALLPLLCFGPKPALRLLQLALLSMLILVWGISTFDYVQLRMAAGVPWMRLLLIMGAVMTYMSLALWASFGLDNLRPQEAND</sequence>
<gene>
    <name evidence="2" type="ORF">JYB88_10585</name>
</gene>
<dbReference type="EMBL" id="CP071504">
    <property type="protein sequence ID" value="QSX28730.1"/>
    <property type="molecule type" value="Genomic_DNA"/>
</dbReference>
<keyword evidence="1" id="KW-0472">Membrane</keyword>
<feature type="transmembrane region" description="Helical" evidence="1">
    <location>
        <begin position="43"/>
        <end position="68"/>
    </location>
</feature>
<protein>
    <submittedName>
        <fullName evidence="2">Uncharacterized protein</fullName>
    </submittedName>
</protein>
<feature type="transmembrane region" description="Helical" evidence="1">
    <location>
        <begin position="80"/>
        <end position="100"/>
    </location>
</feature>
<evidence type="ECO:0000256" key="1">
    <source>
        <dbReference type="SAM" id="Phobius"/>
    </source>
</evidence>
<dbReference type="RefSeq" id="WP_207320045.1">
    <property type="nucleotide sequence ID" value="NZ_CP071501.1"/>
</dbReference>
<evidence type="ECO:0000313" key="2">
    <source>
        <dbReference type="EMBL" id="QSX28730.1"/>
    </source>
</evidence>
<name>A0A974XHX5_9GAMM</name>
<keyword evidence="1" id="KW-0812">Transmembrane</keyword>
<dbReference type="AlphaFoldDB" id="A0A974XHX5"/>